<evidence type="ECO:0000313" key="3">
    <source>
        <dbReference type="WBParaSite" id="PSAMB.scaffold2142size25112.g16582.t1"/>
    </source>
</evidence>
<protein>
    <submittedName>
        <fullName evidence="3">Uncharacterized protein</fullName>
    </submittedName>
</protein>
<feature type="region of interest" description="Disordered" evidence="1">
    <location>
        <begin position="1"/>
        <end position="28"/>
    </location>
</feature>
<feature type="compositionally biased region" description="Polar residues" evidence="1">
    <location>
        <begin position="1"/>
        <end position="20"/>
    </location>
</feature>
<dbReference type="WBParaSite" id="PSAMB.scaffold2142size25112.g16582.t1">
    <property type="protein sequence ID" value="PSAMB.scaffold2142size25112.g16582.t1"/>
    <property type="gene ID" value="PSAMB.scaffold2142size25112.g16582"/>
</dbReference>
<evidence type="ECO:0000313" key="2">
    <source>
        <dbReference type="Proteomes" id="UP000887566"/>
    </source>
</evidence>
<proteinExistence type="predicted"/>
<dbReference type="AlphaFoldDB" id="A0A914VKX4"/>
<reference evidence="3" key="1">
    <citation type="submission" date="2022-11" db="UniProtKB">
        <authorList>
            <consortium name="WormBaseParasite"/>
        </authorList>
    </citation>
    <scope>IDENTIFICATION</scope>
</reference>
<keyword evidence="2" id="KW-1185">Reference proteome</keyword>
<accession>A0A914VKX4</accession>
<sequence>MDMVSCTNSPCQDSGVSTPQHLPPKDTTVAADRRPVSWVLGGCVLSVSAAMVGERPSAAAVGKPLSVAVGGDCRSVEARCPAAADV</sequence>
<organism evidence="2 3">
    <name type="scientific">Plectus sambesii</name>
    <dbReference type="NCBI Taxonomy" id="2011161"/>
    <lineage>
        <taxon>Eukaryota</taxon>
        <taxon>Metazoa</taxon>
        <taxon>Ecdysozoa</taxon>
        <taxon>Nematoda</taxon>
        <taxon>Chromadorea</taxon>
        <taxon>Plectida</taxon>
        <taxon>Plectina</taxon>
        <taxon>Plectoidea</taxon>
        <taxon>Plectidae</taxon>
        <taxon>Plectus</taxon>
    </lineage>
</organism>
<name>A0A914VKX4_9BILA</name>
<evidence type="ECO:0000256" key="1">
    <source>
        <dbReference type="SAM" id="MobiDB-lite"/>
    </source>
</evidence>
<dbReference type="Proteomes" id="UP000887566">
    <property type="component" value="Unplaced"/>
</dbReference>